<evidence type="ECO:0000313" key="1">
    <source>
        <dbReference type="EMBL" id="EEX20044.1"/>
    </source>
</evidence>
<reference evidence="1 2" key="1">
    <citation type="submission" date="2009-09" db="EMBL/GenBank/DDBJ databases">
        <authorList>
            <person name="Weinstock G."/>
            <person name="Sodergren E."/>
            <person name="Clifton S."/>
            <person name="Fulton L."/>
            <person name="Fulton B."/>
            <person name="Courtney L."/>
            <person name="Fronick C."/>
            <person name="Harrison M."/>
            <person name="Strong C."/>
            <person name="Farmer C."/>
            <person name="Delahaunty K."/>
            <person name="Markovic C."/>
            <person name="Hall O."/>
            <person name="Minx P."/>
            <person name="Tomlinson C."/>
            <person name="Mitreva M."/>
            <person name="Nelson J."/>
            <person name="Hou S."/>
            <person name="Wollam A."/>
            <person name="Pepin K.H."/>
            <person name="Johnson M."/>
            <person name="Bhonagiri V."/>
            <person name="Nash W.E."/>
            <person name="Warren W."/>
            <person name="Chinwalla A."/>
            <person name="Mardis E.R."/>
            <person name="Wilson R.K."/>
        </authorList>
    </citation>
    <scope>NUCLEOTIDE SEQUENCE [LARGE SCALE GENOMIC DNA]</scope>
    <source>
        <strain evidence="1 2">F0319</strain>
    </source>
</reference>
<protein>
    <submittedName>
        <fullName evidence="1">Uncharacterized protein</fullName>
    </submittedName>
</protein>
<organism evidence="1 2">
    <name type="scientific">Prevotella veroralis F0319</name>
    <dbReference type="NCBI Taxonomy" id="649761"/>
    <lineage>
        <taxon>Bacteria</taxon>
        <taxon>Pseudomonadati</taxon>
        <taxon>Bacteroidota</taxon>
        <taxon>Bacteroidia</taxon>
        <taxon>Bacteroidales</taxon>
        <taxon>Prevotellaceae</taxon>
        <taxon>Prevotella</taxon>
    </lineage>
</organism>
<comment type="caution">
    <text evidence="1">The sequence shown here is derived from an EMBL/GenBank/DDBJ whole genome shotgun (WGS) entry which is preliminary data.</text>
</comment>
<dbReference type="Proteomes" id="UP000003327">
    <property type="component" value="Unassembled WGS sequence"/>
</dbReference>
<proteinExistence type="predicted"/>
<name>C9MKA0_9BACT</name>
<dbReference type="HOGENOM" id="CLU_3237901_0_0_10"/>
<gene>
    <name evidence="1" type="ORF">HMPREF0973_00017</name>
</gene>
<accession>C9MKA0</accession>
<dbReference type="EMBL" id="ACVA01000002">
    <property type="protein sequence ID" value="EEX20044.1"/>
    <property type="molecule type" value="Genomic_DNA"/>
</dbReference>
<evidence type="ECO:0000313" key="2">
    <source>
        <dbReference type="Proteomes" id="UP000003327"/>
    </source>
</evidence>
<sequence length="43" mass="4684">MQTTPFTPLSIRRGDGGEAAFPTEQTARLLVNQSTRPLIPTTL</sequence>
<dbReference type="STRING" id="649761.HMPREF0973_00017"/>
<dbReference type="AlphaFoldDB" id="C9MKA0"/>
<keyword evidence="2" id="KW-1185">Reference proteome</keyword>